<dbReference type="InterPro" id="IPR023375">
    <property type="entry name" value="ADC_dom_sf"/>
</dbReference>
<evidence type="ECO:0000313" key="3">
    <source>
        <dbReference type="Proteomes" id="UP000001937"/>
    </source>
</evidence>
<reference evidence="2 3" key="1">
    <citation type="journal article" date="2007" name="Genome Res.">
        <title>Genome characteristics of facultatively symbiotic Frankia sp. strains reflect host range and host plant biogeography.</title>
        <authorList>
            <person name="Normand P."/>
            <person name="Lapierre P."/>
            <person name="Tisa L.S."/>
            <person name="Gogarten J.P."/>
            <person name="Alloisio N."/>
            <person name="Bagnarol E."/>
            <person name="Bassi C.A."/>
            <person name="Berry A.M."/>
            <person name="Bickhart D.M."/>
            <person name="Choisne N."/>
            <person name="Couloux A."/>
            <person name="Cournoyer B."/>
            <person name="Cruveiller S."/>
            <person name="Daubin V."/>
            <person name="Demange N."/>
            <person name="Francino M.P."/>
            <person name="Goltsman E."/>
            <person name="Huang Y."/>
            <person name="Kopp O.R."/>
            <person name="Labarre L."/>
            <person name="Lapidus A."/>
            <person name="Lavire C."/>
            <person name="Marechal J."/>
            <person name="Martinez M."/>
            <person name="Mastronunzio J.E."/>
            <person name="Mullin B.C."/>
            <person name="Niemann J."/>
            <person name="Pujic P."/>
            <person name="Rawnsley T."/>
            <person name="Rouy Z."/>
            <person name="Schenowitz C."/>
            <person name="Sellstedt A."/>
            <person name="Tavares F."/>
            <person name="Tomkins J.P."/>
            <person name="Vallenet D."/>
            <person name="Valverde C."/>
            <person name="Wall L.G."/>
            <person name="Wang Y."/>
            <person name="Medigue C."/>
            <person name="Benson D.R."/>
        </authorList>
    </citation>
    <scope>NUCLEOTIDE SEQUENCE [LARGE SCALE GENOMIC DNA]</scope>
    <source>
        <strain evidence="3">DSM 45818 / CECT 9043 / CcI3</strain>
    </source>
</reference>
<feature type="region of interest" description="Disordered" evidence="1">
    <location>
        <begin position="202"/>
        <end position="227"/>
    </location>
</feature>
<keyword evidence="3" id="KW-1185">Reference proteome</keyword>
<dbReference type="EMBL" id="CP000249">
    <property type="protein sequence ID" value="ABD12142.1"/>
    <property type="molecule type" value="Genomic_DNA"/>
</dbReference>
<dbReference type="InterPro" id="IPR010451">
    <property type="entry name" value="Acetoacetate_decarboxylase"/>
</dbReference>
<organism evidence="2 3">
    <name type="scientific">Frankia casuarinae (strain DSM 45818 / CECT 9043 / HFP020203 / CcI3)</name>
    <dbReference type="NCBI Taxonomy" id="106370"/>
    <lineage>
        <taxon>Bacteria</taxon>
        <taxon>Bacillati</taxon>
        <taxon>Actinomycetota</taxon>
        <taxon>Actinomycetes</taxon>
        <taxon>Frankiales</taxon>
        <taxon>Frankiaceae</taxon>
        <taxon>Frankia</taxon>
    </lineage>
</organism>
<sequence>MVVSVWFVPRAALAGAFPRAVTVLGRVPVATVWVRYDPRGVLAYREVMAALLVWHRRHLRVTVPHIWVDSPASQVGGRALWGIPKELAVFTERPGTSTRPETAGDADGTHLHARDATGTIVAAAVSRGRRLPGRWPVRFRVVQDLDGQPRVSPVRLAGRLALHRSRWDPAAEGPLGFLTGHRPRLTVRLDDFRMIFGAGAGRDGIPRPTRRARRGACREARPPRRPA</sequence>
<dbReference type="STRING" id="106370.Francci3_2783"/>
<proteinExistence type="predicted"/>
<accession>Q2J9A0</accession>
<dbReference type="AlphaFoldDB" id="Q2J9A0"/>
<dbReference type="Gene3D" id="2.40.400.10">
    <property type="entry name" value="Acetoacetate decarboxylase-like"/>
    <property type="match status" value="1"/>
</dbReference>
<dbReference type="KEGG" id="fra:Francci3_2783"/>
<dbReference type="Proteomes" id="UP000001937">
    <property type="component" value="Chromosome"/>
</dbReference>
<evidence type="ECO:0000313" key="2">
    <source>
        <dbReference type="EMBL" id="ABD12142.1"/>
    </source>
</evidence>
<gene>
    <name evidence="2" type="ordered locus">Francci3_2783</name>
</gene>
<evidence type="ECO:0008006" key="4">
    <source>
        <dbReference type="Google" id="ProtNLM"/>
    </source>
</evidence>
<dbReference type="SUPFAM" id="SSF160104">
    <property type="entry name" value="Acetoacetate decarboxylase-like"/>
    <property type="match status" value="1"/>
</dbReference>
<dbReference type="Pfam" id="PF06314">
    <property type="entry name" value="ADC"/>
    <property type="match status" value="1"/>
</dbReference>
<dbReference type="HOGENOM" id="CLU_106229_0_0_11"/>
<protein>
    <recommendedName>
        <fullName evidence="4">Acetoacetate decarboxylase</fullName>
    </recommendedName>
</protein>
<feature type="compositionally biased region" description="Basic and acidic residues" evidence="1">
    <location>
        <begin position="216"/>
        <end position="227"/>
    </location>
</feature>
<evidence type="ECO:0000256" key="1">
    <source>
        <dbReference type="SAM" id="MobiDB-lite"/>
    </source>
</evidence>
<name>Q2J9A0_FRACC</name>
<dbReference type="eggNOG" id="COG4689">
    <property type="taxonomic scope" value="Bacteria"/>
</dbReference>
<dbReference type="GO" id="GO:0016829">
    <property type="term" value="F:lyase activity"/>
    <property type="evidence" value="ECO:0007669"/>
    <property type="project" value="InterPro"/>
</dbReference>